<dbReference type="GO" id="GO:0016285">
    <property type="term" value="F:alanyl aminopeptidase activity"/>
    <property type="evidence" value="ECO:0007669"/>
    <property type="project" value="UniProtKB-EC"/>
</dbReference>
<evidence type="ECO:0000259" key="14">
    <source>
        <dbReference type="Pfam" id="PF11940"/>
    </source>
</evidence>
<keyword evidence="8" id="KW-0482">Metalloprotease</keyword>
<dbReference type="Gene3D" id="1.25.50.10">
    <property type="entry name" value="Peptidase M1, alanyl aminopeptidase, C-terminal domain"/>
    <property type="match status" value="1"/>
</dbReference>
<proteinExistence type="inferred from homology"/>
<keyword evidence="18" id="KW-1185">Reference proteome</keyword>
<dbReference type="EMBL" id="JABFUD020000018">
    <property type="protein sequence ID" value="KAI5066062.1"/>
    <property type="molecule type" value="Genomic_DNA"/>
</dbReference>
<dbReference type="InterPro" id="IPR001930">
    <property type="entry name" value="Peptidase_M1"/>
</dbReference>
<dbReference type="Gene3D" id="2.60.40.1730">
    <property type="entry name" value="tricorn interacting facor f3 domain"/>
    <property type="match status" value="1"/>
</dbReference>
<dbReference type="EC" id="3.4.11.14" evidence="10"/>
<comment type="caution">
    <text evidence="17">The sequence shown here is derived from an EMBL/GenBank/DDBJ whole genome shotgun (WGS) entry which is preliminary data.</text>
</comment>
<organism evidence="17 18">
    <name type="scientific">Adiantum capillus-veneris</name>
    <name type="common">Maidenhair fern</name>
    <dbReference type="NCBI Taxonomy" id="13818"/>
    <lineage>
        <taxon>Eukaryota</taxon>
        <taxon>Viridiplantae</taxon>
        <taxon>Streptophyta</taxon>
        <taxon>Embryophyta</taxon>
        <taxon>Tracheophyta</taxon>
        <taxon>Polypodiopsida</taxon>
        <taxon>Polypodiidae</taxon>
        <taxon>Polypodiales</taxon>
        <taxon>Pteridineae</taxon>
        <taxon>Pteridaceae</taxon>
        <taxon>Vittarioideae</taxon>
        <taxon>Adiantum</taxon>
    </lineage>
</organism>
<accession>A0A9D4UE65</accession>
<dbReference type="InterPro" id="IPR035414">
    <property type="entry name" value="Peptidase_M1_pepN_Ig-like"/>
</dbReference>
<dbReference type="PRINTS" id="PR00756">
    <property type="entry name" value="ALADIPTASE"/>
</dbReference>
<gene>
    <name evidence="17" type="ORF">GOP47_0018686</name>
</gene>
<dbReference type="FunFam" id="3.30.2010.30:FF:000002">
    <property type="entry name" value="Putative aminopeptidase N"/>
    <property type="match status" value="1"/>
</dbReference>
<dbReference type="GO" id="GO:0009507">
    <property type="term" value="C:chloroplast"/>
    <property type="evidence" value="ECO:0007669"/>
    <property type="project" value="TreeGrafter"/>
</dbReference>
<dbReference type="GO" id="GO:0008270">
    <property type="term" value="F:zinc ion binding"/>
    <property type="evidence" value="ECO:0007669"/>
    <property type="project" value="InterPro"/>
</dbReference>
<dbReference type="Pfam" id="PF11940">
    <property type="entry name" value="DUF3458"/>
    <property type="match status" value="1"/>
</dbReference>
<comment type="catalytic activity">
    <reaction evidence="9">
        <text>Release of an N-terminal amino acid, preferentially alanine, from a wide range of peptides, amides and arylamides.</text>
        <dbReference type="EC" id="3.4.11.14"/>
    </reaction>
</comment>
<dbReference type="PANTHER" id="PTHR46322:SF1">
    <property type="entry name" value="PUROMYCIN-SENSITIVE AMINOPEPTIDASE"/>
    <property type="match status" value="1"/>
</dbReference>
<evidence type="ECO:0000256" key="5">
    <source>
        <dbReference type="ARBA" id="ARBA00022723"/>
    </source>
</evidence>
<evidence type="ECO:0000256" key="9">
    <source>
        <dbReference type="ARBA" id="ARBA00052895"/>
    </source>
</evidence>
<dbReference type="Gene3D" id="2.60.40.1840">
    <property type="match status" value="1"/>
</dbReference>
<evidence type="ECO:0000256" key="2">
    <source>
        <dbReference type="ARBA" id="ARBA00010136"/>
    </source>
</evidence>
<dbReference type="NCBIfam" id="TIGR02414">
    <property type="entry name" value="pepN_proteo"/>
    <property type="match status" value="1"/>
</dbReference>
<evidence type="ECO:0000256" key="8">
    <source>
        <dbReference type="ARBA" id="ARBA00023049"/>
    </source>
</evidence>
<reference evidence="17" key="1">
    <citation type="submission" date="2021-01" db="EMBL/GenBank/DDBJ databases">
        <title>Adiantum capillus-veneris genome.</title>
        <authorList>
            <person name="Fang Y."/>
            <person name="Liao Q."/>
        </authorList>
    </citation>
    <scope>NUCLEOTIDE SEQUENCE</scope>
    <source>
        <strain evidence="17">H3</strain>
        <tissue evidence="17">Leaf</tissue>
    </source>
</reference>
<evidence type="ECO:0000313" key="18">
    <source>
        <dbReference type="Proteomes" id="UP000886520"/>
    </source>
</evidence>
<dbReference type="FunFam" id="1.10.390.10:FF:000002">
    <property type="entry name" value="Aminopeptidase N"/>
    <property type="match status" value="1"/>
</dbReference>
<dbReference type="PANTHER" id="PTHR46322">
    <property type="entry name" value="PUROMYCIN-SENSITIVE AMINOPEPTIDASE"/>
    <property type="match status" value="1"/>
</dbReference>
<dbReference type="Pfam" id="PF17900">
    <property type="entry name" value="Peptidase_M1_N"/>
    <property type="match status" value="1"/>
</dbReference>
<dbReference type="InterPro" id="IPR037144">
    <property type="entry name" value="Peptidase_M1_pepN_C_sf"/>
</dbReference>
<dbReference type="Gene3D" id="3.30.2010.30">
    <property type="match status" value="1"/>
</dbReference>
<comment type="similarity">
    <text evidence="2">Belongs to the peptidase M1 family.</text>
</comment>
<dbReference type="Gene3D" id="1.10.390.10">
    <property type="entry name" value="Neutral Protease Domain 2"/>
    <property type="match status" value="1"/>
</dbReference>
<dbReference type="AlphaFoldDB" id="A0A9D4UE65"/>
<evidence type="ECO:0000256" key="11">
    <source>
        <dbReference type="ARBA" id="ARBA00074113"/>
    </source>
</evidence>
<dbReference type="InterPro" id="IPR042097">
    <property type="entry name" value="Aminopeptidase_N-like_N_sf"/>
</dbReference>
<evidence type="ECO:0000259" key="15">
    <source>
        <dbReference type="Pfam" id="PF17432"/>
    </source>
</evidence>
<dbReference type="InterPro" id="IPR045357">
    <property type="entry name" value="Aminopeptidase_N-like_N"/>
</dbReference>
<evidence type="ECO:0000256" key="4">
    <source>
        <dbReference type="ARBA" id="ARBA00022670"/>
    </source>
</evidence>
<dbReference type="FunFam" id="2.60.40.1730:FF:000005">
    <property type="entry name" value="Aminopeptidase N"/>
    <property type="match status" value="1"/>
</dbReference>
<dbReference type="InterPro" id="IPR024601">
    <property type="entry name" value="Peptidase_M1_pepN_C"/>
</dbReference>
<keyword evidence="3" id="KW-0031">Aminopeptidase</keyword>
<dbReference type="SUPFAM" id="SSF63737">
    <property type="entry name" value="Leukotriene A4 hydrolase N-terminal domain"/>
    <property type="match status" value="1"/>
</dbReference>
<keyword evidence="7" id="KW-0862">Zinc</keyword>
<sequence length="985" mass="110711">MPISFLSRRCHINERVVSSCWRKLGPLSTLKRSTLLTPTRSLAYHHQGVEKNIVRLGVCFSNHGCSSRLGQRASTNWLRSASWLSRRTLFLQSLAGELARVTCTVAAEPIAKEEMAKEVPKEIFLKDYEKPDYYFETVHLNFALGEEHTIVHSNISVVSHPEGGANAPLKLDGVDVKLRSLKVNGEDVKDGGYSLSAKQLILHRPPSTPFKLEITTEIEPQNNTTLEGLYKSTGNFCTQCEAEGFRRITFYQDRPDVMAKFTTRIEADKSLYPVLLSNGNLIEQGDLSEGRHYALWEDPFKKPCYLFALVAGQLASRDDEFTTCSGRKVSLRIWTPAQDIPKTVHAMYSLKAAMKWDEEVFGREYDLDLFNIVAVPDFNMGAMENKSLNIFNSRLVLASPETASDADYAAILGVIGHEYFHNWTGNRVTCRDWFQLSLKEGLTVFRDQEFSSDMGSRAVKRIADVVRLRISQFPQDAGPMSHPVRPHSYIKMDNFYTVTVYEKGAEVVRMYQTLLSKKGFRKGMDLYFERHDSQAVTCDDFYAAMRDANTANLANFGLWYSQSGTPILTIYTSYDASAHTFQLKCRQEIPPTAGQPTKEPMLIPLAIGLLGSKGQDLPLTSVYDGASLKSLKDDCGNGVTTVVLRVEKAEQEFIFTDILERPVPSLLRGFSAPVRLVSDVADEDLLFLLAHDSDEFNRWEAGQTIGRKLILSLVSALQQGKELFINKDFVNGLRSTLCNSSLDKEFIAKAITLPAESELMDLMEVADPDAVHTARRFVVKQIASSLRQEFLDAVNTNRSNEVYEFNHESMARRALKNVSLGYLASLNEPETIQLALNEYNTATNMTEQIAALAAIAQNPGELRTEVLSKFYEQWQKDSLVTNKWLALQALSDIPGNVKNVEALLDHPAFDMKNPNKVYSLVGGFCGSAVNFHAKDGLGYRFLGDMVLKLDKINPQVASRMVSAFSKWKKFDLHRQELAKWIHMGR</sequence>
<evidence type="ECO:0000256" key="3">
    <source>
        <dbReference type="ARBA" id="ARBA00022438"/>
    </source>
</evidence>
<feature type="domain" description="Peptidase M1 membrane alanine aminopeptidase" evidence="13">
    <location>
        <begin position="347"/>
        <end position="556"/>
    </location>
</feature>
<protein>
    <recommendedName>
        <fullName evidence="11">Puromycin-sensitive aminopeptidase</fullName>
        <ecNumber evidence="10">3.4.11.14</ecNumber>
    </recommendedName>
    <alternativeName>
        <fullName evidence="12">Cytosol alanyl aminopeptidase</fullName>
    </alternativeName>
</protein>
<keyword evidence="6" id="KW-0378">Hydrolase</keyword>
<evidence type="ECO:0000256" key="6">
    <source>
        <dbReference type="ARBA" id="ARBA00022801"/>
    </source>
</evidence>
<dbReference type="Proteomes" id="UP000886520">
    <property type="component" value="Chromosome 18"/>
</dbReference>
<evidence type="ECO:0000259" key="16">
    <source>
        <dbReference type="Pfam" id="PF17900"/>
    </source>
</evidence>
<dbReference type="GO" id="GO:0006508">
    <property type="term" value="P:proteolysis"/>
    <property type="evidence" value="ECO:0007669"/>
    <property type="project" value="UniProtKB-KW"/>
</dbReference>
<dbReference type="InterPro" id="IPR038438">
    <property type="entry name" value="PepN_Ig-like_sf"/>
</dbReference>
<evidence type="ECO:0000256" key="12">
    <source>
        <dbReference type="ARBA" id="ARBA00081993"/>
    </source>
</evidence>
<evidence type="ECO:0000313" key="17">
    <source>
        <dbReference type="EMBL" id="KAI5066062.1"/>
    </source>
</evidence>
<evidence type="ECO:0000256" key="10">
    <source>
        <dbReference type="ARBA" id="ARBA00066316"/>
    </source>
</evidence>
<keyword evidence="4" id="KW-0645">Protease</keyword>
<feature type="domain" description="Peptidase M1 alanyl aminopeptidase C-terminal" evidence="15">
    <location>
        <begin position="682"/>
        <end position="979"/>
    </location>
</feature>
<comment type="cofactor">
    <cofactor evidence="1">
        <name>Zn(2+)</name>
        <dbReference type="ChEBI" id="CHEBI:29105"/>
    </cofactor>
</comment>
<dbReference type="Pfam" id="PF17432">
    <property type="entry name" value="DUF3458_C"/>
    <property type="match status" value="1"/>
</dbReference>
<evidence type="ECO:0000256" key="7">
    <source>
        <dbReference type="ARBA" id="ARBA00022833"/>
    </source>
</evidence>
<dbReference type="InterPro" id="IPR012779">
    <property type="entry name" value="Peptidase_M1_pepN"/>
</dbReference>
<dbReference type="InterPro" id="IPR027268">
    <property type="entry name" value="Peptidase_M4/M1_CTD_sf"/>
</dbReference>
<dbReference type="OrthoDB" id="10031169at2759"/>
<dbReference type="GO" id="GO:0008237">
    <property type="term" value="F:metallopeptidase activity"/>
    <property type="evidence" value="ECO:0007669"/>
    <property type="project" value="UniProtKB-KW"/>
</dbReference>
<name>A0A9D4UE65_ADICA</name>
<dbReference type="CDD" id="cd09600">
    <property type="entry name" value="M1_APN"/>
    <property type="match status" value="1"/>
</dbReference>
<keyword evidence="5" id="KW-0479">Metal-binding</keyword>
<dbReference type="FunFam" id="1.25.50.10:FF:000002">
    <property type="entry name" value="Puromycin-sensitive aminopeptidase"/>
    <property type="match status" value="1"/>
</dbReference>
<evidence type="ECO:0000256" key="1">
    <source>
        <dbReference type="ARBA" id="ARBA00001947"/>
    </source>
</evidence>
<dbReference type="Pfam" id="PF01433">
    <property type="entry name" value="Peptidase_M1"/>
    <property type="match status" value="1"/>
</dbReference>
<dbReference type="SUPFAM" id="SSF55486">
    <property type="entry name" value="Metalloproteases ('zincins'), catalytic domain"/>
    <property type="match status" value="1"/>
</dbReference>
<feature type="domain" description="Peptidase M1 alanyl aminopeptidase Ig-like fold" evidence="14">
    <location>
        <begin position="564"/>
        <end position="677"/>
    </location>
</feature>
<evidence type="ECO:0000259" key="13">
    <source>
        <dbReference type="Pfam" id="PF01433"/>
    </source>
</evidence>
<dbReference type="FunFam" id="2.60.40.1840:FF:000001">
    <property type="entry name" value="Aminopeptidase N"/>
    <property type="match status" value="1"/>
</dbReference>
<feature type="domain" description="Aminopeptidase N-like N-terminal" evidence="16">
    <location>
        <begin position="200"/>
        <end position="306"/>
    </location>
</feature>
<dbReference type="InterPro" id="IPR014782">
    <property type="entry name" value="Peptidase_M1_dom"/>
</dbReference>